<keyword evidence="1" id="KW-0597">Phosphoprotein</keyword>
<dbReference type="SUPFAM" id="SSF50969">
    <property type="entry name" value="YVTN repeat-like/Quinoprotein amine dehydrogenase"/>
    <property type="match status" value="1"/>
</dbReference>
<evidence type="ECO:0000259" key="8">
    <source>
        <dbReference type="PROSITE" id="PS50119"/>
    </source>
</evidence>
<keyword evidence="10" id="KW-1185">Reference proteome</keyword>
<proteinExistence type="predicted"/>
<dbReference type="PROSITE" id="PS00518">
    <property type="entry name" value="ZF_RING_1"/>
    <property type="match status" value="1"/>
</dbReference>
<evidence type="ECO:0000256" key="6">
    <source>
        <dbReference type="SAM" id="Coils"/>
    </source>
</evidence>
<feature type="domain" description="RING-type" evidence="7">
    <location>
        <begin position="17"/>
        <end position="64"/>
    </location>
</feature>
<evidence type="ECO:0000256" key="5">
    <source>
        <dbReference type="PROSITE-ProRule" id="PRU00024"/>
    </source>
</evidence>
<protein>
    <submittedName>
        <fullName evidence="9">TRIM56</fullName>
        <ecNumber evidence="9">2.3.2.27</ecNumber>
    </submittedName>
</protein>
<dbReference type="InterPro" id="IPR047153">
    <property type="entry name" value="TRIM45/56/19-like"/>
</dbReference>
<dbReference type="GO" id="GO:0008270">
    <property type="term" value="F:zinc ion binding"/>
    <property type="evidence" value="ECO:0007669"/>
    <property type="project" value="UniProtKB-KW"/>
</dbReference>
<dbReference type="PANTHER" id="PTHR25462">
    <property type="entry name" value="BONUS, ISOFORM C-RELATED"/>
    <property type="match status" value="1"/>
</dbReference>
<dbReference type="InterPro" id="IPR013083">
    <property type="entry name" value="Znf_RING/FYVE/PHD"/>
</dbReference>
<dbReference type="CDD" id="cd19776">
    <property type="entry name" value="Bbox2_TRIM25_C-IV"/>
    <property type="match status" value="1"/>
</dbReference>
<keyword evidence="6" id="KW-0175">Coiled coil</keyword>
<dbReference type="PROSITE" id="PS50119">
    <property type="entry name" value="ZF_BBOX"/>
    <property type="match status" value="1"/>
</dbReference>
<dbReference type="SMART" id="SM00184">
    <property type="entry name" value="RING"/>
    <property type="match status" value="1"/>
</dbReference>
<sequence length="648" mass="71695">MATPTKDTEHFDDLLTCTICLETFKVPKYLPCLHTFCESCINTYIVSSVEKGKITEGFTCPVCRKIVSGGDKLEKPELWAPSLPTNHFVTSMLDKRAIKKAEKMCDSCLLNKEKTKAKSWCTICEEAFCKECEKCHKNFKISARHKLLNLQEMESGRTPFEVCEVQSCDEHPGKIIEFYCLDHSQPCCTSCATLSHRKCENVTSIQKAASGIKQSTKASGLSQKLREHVIQLGEIIDDRNKNLADVANSTGEIKTRVADIKTEILKHLDRIEETLLTELTSTKKQVGIELKDEVGMISSYSSAVKKWKTVIDSVLEHGSEQQCLMEINKIEPKISELEQEIEDLVKNIKSVKVVFSPSSPITDFIRNTKSFGNIKIDKSSVSSLSCNLEIDKVDFRTGSINILQVIDVCNGAGSTSGIFVQNLLLFTVREKNKVVKYNNDGQSLLSELALPGAPADIAVVTQFKVAVSSPGQGVCVVDSDKMTLLQTLNLPGIPVYGISFVNEELFITCDSSTLTWINLSSGQTINQKRTGDNSYFVLSLSQTDYMYADSFTSVDYVVGNTKKFTYTNSEFDYPRGIGVDCMGNLYIATNGSRNIHQITNGGELIRKIPASTVGIEKPWTIRFAPGSNKFIVTCNSSGKAALCEIVSK</sequence>
<organism evidence="9 10">
    <name type="scientific">Mytilus edulis</name>
    <name type="common">Blue mussel</name>
    <dbReference type="NCBI Taxonomy" id="6550"/>
    <lineage>
        <taxon>Eukaryota</taxon>
        <taxon>Metazoa</taxon>
        <taxon>Spiralia</taxon>
        <taxon>Lophotrochozoa</taxon>
        <taxon>Mollusca</taxon>
        <taxon>Bivalvia</taxon>
        <taxon>Autobranchia</taxon>
        <taxon>Pteriomorphia</taxon>
        <taxon>Mytilida</taxon>
        <taxon>Mytiloidea</taxon>
        <taxon>Mytilidae</taxon>
        <taxon>Mytilinae</taxon>
        <taxon>Mytilus</taxon>
    </lineage>
</organism>
<evidence type="ECO:0000256" key="3">
    <source>
        <dbReference type="ARBA" id="ARBA00022771"/>
    </source>
</evidence>
<dbReference type="OrthoDB" id="6072109at2759"/>
<reference evidence="9" key="1">
    <citation type="submission" date="2021-03" db="EMBL/GenBank/DDBJ databases">
        <authorList>
            <person name="Bekaert M."/>
        </authorList>
    </citation>
    <scope>NUCLEOTIDE SEQUENCE</scope>
</reference>
<name>A0A8S3TTT2_MYTED</name>
<keyword evidence="2" id="KW-0479">Metal-binding</keyword>
<evidence type="ECO:0000256" key="2">
    <source>
        <dbReference type="ARBA" id="ARBA00022723"/>
    </source>
</evidence>
<keyword evidence="4" id="KW-0862">Zinc</keyword>
<comment type="caution">
    <text evidence="9">The sequence shown here is derived from an EMBL/GenBank/DDBJ whole genome shotgun (WGS) entry which is preliminary data.</text>
</comment>
<dbReference type="Gene3D" id="4.10.830.40">
    <property type="match status" value="1"/>
</dbReference>
<keyword evidence="3 5" id="KW-0863">Zinc-finger</keyword>
<dbReference type="GO" id="GO:0061630">
    <property type="term" value="F:ubiquitin protein ligase activity"/>
    <property type="evidence" value="ECO:0007669"/>
    <property type="project" value="UniProtKB-EC"/>
</dbReference>
<dbReference type="Proteomes" id="UP000683360">
    <property type="component" value="Unassembled WGS sequence"/>
</dbReference>
<accession>A0A8S3TTT2</accession>
<dbReference type="Gene3D" id="2.120.10.30">
    <property type="entry name" value="TolB, C-terminal domain"/>
    <property type="match status" value="1"/>
</dbReference>
<evidence type="ECO:0000256" key="1">
    <source>
        <dbReference type="ARBA" id="ARBA00022553"/>
    </source>
</evidence>
<dbReference type="InterPro" id="IPR001841">
    <property type="entry name" value="Znf_RING"/>
</dbReference>
<evidence type="ECO:0000313" key="10">
    <source>
        <dbReference type="Proteomes" id="UP000683360"/>
    </source>
</evidence>
<dbReference type="AlphaFoldDB" id="A0A8S3TTT2"/>
<dbReference type="InterPro" id="IPR017907">
    <property type="entry name" value="Znf_RING_CS"/>
</dbReference>
<dbReference type="EMBL" id="CAJPWZ010002375">
    <property type="protein sequence ID" value="CAG2237096.1"/>
    <property type="molecule type" value="Genomic_DNA"/>
</dbReference>
<dbReference type="SUPFAM" id="SSF57850">
    <property type="entry name" value="RING/U-box"/>
    <property type="match status" value="1"/>
</dbReference>
<dbReference type="Pfam" id="PF13445">
    <property type="entry name" value="zf-RING_UBOX"/>
    <property type="match status" value="1"/>
</dbReference>
<dbReference type="CDD" id="cd19757">
    <property type="entry name" value="Bbox1"/>
    <property type="match status" value="1"/>
</dbReference>
<evidence type="ECO:0000256" key="4">
    <source>
        <dbReference type="ARBA" id="ARBA00022833"/>
    </source>
</evidence>
<dbReference type="InterPro" id="IPR000315">
    <property type="entry name" value="Znf_B-box"/>
</dbReference>
<evidence type="ECO:0000313" key="9">
    <source>
        <dbReference type="EMBL" id="CAG2237096.1"/>
    </source>
</evidence>
<dbReference type="PROSITE" id="PS50089">
    <property type="entry name" value="ZF_RING_2"/>
    <property type="match status" value="1"/>
</dbReference>
<dbReference type="Gene3D" id="3.30.160.60">
    <property type="entry name" value="Classic Zinc Finger"/>
    <property type="match status" value="1"/>
</dbReference>
<gene>
    <name evidence="9" type="ORF">MEDL_49586</name>
</gene>
<dbReference type="EC" id="2.3.2.27" evidence="9"/>
<keyword evidence="9" id="KW-0012">Acyltransferase</keyword>
<feature type="coiled-coil region" evidence="6">
    <location>
        <begin position="327"/>
        <end position="354"/>
    </location>
</feature>
<dbReference type="SUPFAM" id="SSF57845">
    <property type="entry name" value="B-box zinc-binding domain"/>
    <property type="match status" value="1"/>
</dbReference>
<dbReference type="Gene3D" id="3.30.40.10">
    <property type="entry name" value="Zinc/RING finger domain, C3HC4 (zinc finger)"/>
    <property type="match status" value="1"/>
</dbReference>
<dbReference type="InterPro" id="IPR027370">
    <property type="entry name" value="Znf-RING_euk"/>
</dbReference>
<dbReference type="PANTHER" id="PTHR25462:SF296">
    <property type="entry name" value="MEIOTIC P26, ISOFORM F"/>
    <property type="match status" value="1"/>
</dbReference>
<keyword evidence="9" id="KW-0808">Transferase</keyword>
<feature type="domain" description="B box-type" evidence="8">
    <location>
        <begin position="100"/>
        <end position="150"/>
    </location>
</feature>
<evidence type="ECO:0000259" key="7">
    <source>
        <dbReference type="PROSITE" id="PS50089"/>
    </source>
</evidence>
<dbReference type="InterPro" id="IPR011044">
    <property type="entry name" value="Quino_amine_DH_bsu"/>
</dbReference>
<dbReference type="InterPro" id="IPR011042">
    <property type="entry name" value="6-blade_b-propeller_TolB-like"/>
</dbReference>